<dbReference type="PANTHER" id="PTHR47447">
    <property type="entry name" value="OS03G0856100 PROTEIN"/>
    <property type="match status" value="1"/>
</dbReference>
<evidence type="ECO:0000256" key="2">
    <source>
        <dbReference type="ARBA" id="ARBA00022737"/>
    </source>
</evidence>
<feature type="repeat" description="PPR" evidence="3">
    <location>
        <begin position="372"/>
        <end position="402"/>
    </location>
</feature>
<comment type="similarity">
    <text evidence="1">Belongs to the PPR family. P subfamily.</text>
</comment>
<feature type="repeat" description="PPR" evidence="3">
    <location>
        <begin position="445"/>
        <end position="479"/>
    </location>
</feature>
<dbReference type="NCBIfam" id="TIGR00756">
    <property type="entry name" value="PPR"/>
    <property type="match status" value="6"/>
</dbReference>
<protein>
    <submittedName>
        <fullName evidence="4">Pentatricopeptide repeat-containing protein, mitochondrial</fullName>
    </submittedName>
</protein>
<accession>A0A3S3NKG6</accession>
<evidence type="ECO:0000256" key="3">
    <source>
        <dbReference type="PROSITE-ProRule" id="PRU00708"/>
    </source>
</evidence>
<dbReference type="OrthoDB" id="185373at2759"/>
<dbReference type="InterPro" id="IPR011990">
    <property type="entry name" value="TPR-like_helical_dom_sf"/>
</dbReference>
<dbReference type="AlphaFoldDB" id="A0A3S3NKG6"/>
<dbReference type="STRING" id="337451.A0A3S3NKG6"/>
<dbReference type="Pfam" id="PF12854">
    <property type="entry name" value="PPR_1"/>
    <property type="match status" value="1"/>
</dbReference>
<dbReference type="InterPro" id="IPR002885">
    <property type="entry name" value="PPR_rpt"/>
</dbReference>
<gene>
    <name evidence="4" type="ORF">CKAN_02632000</name>
</gene>
<feature type="repeat" description="PPR" evidence="3">
    <location>
        <begin position="301"/>
        <end position="335"/>
    </location>
</feature>
<keyword evidence="2" id="KW-0677">Repeat</keyword>
<comment type="caution">
    <text evidence="4">The sequence shown here is derived from an EMBL/GenBank/DDBJ whole genome shotgun (WGS) entry which is preliminary data.</text>
</comment>
<evidence type="ECO:0000256" key="1">
    <source>
        <dbReference type="ARBA" id="ARBA00007626"/>
    </source>
</evidence>
<dbReference type="Proteomes" id="UP000283530">
    <property type="component" value="Unassembled WGS sequence"/>
</dbReference>
<dbReference type="Pfam" id="PF01535">
    <property type="entry name" value="PPR"/>
    <property type="match status" value="1"/>
</dbReference>
<proteinExistence type="inferred from homology"/>
<organism evidence="4 5">
    <name type="scientific">Cinnamomum micranthum f. kanehirae</name>
    <dbReference type="NCBI Taxonomy" id="337451"/>
    <lineage>
        <taxon>Eukaryota</taxon>
        <taxon>Viridiplantae</taxon>
        <taxon>Streptophyta</taxon>
        <taxon>Embryophyta</taxon>
        <taxon>Tracheophyta</taxon>
        <taxon>Spermatophyta</taxon>
        <taxon>Magnoliopsida</taxon>
        <taxon>Magnoliidae</taxon>
        <taxon>Laurales</taxon>
        <taxon>Lauraceae</taxon>
        <taxon>Cinnamomum</taxon>
    </lineage>
</organism>
<reference evidence="4 5" key="1">
    <citation type="journal article" date="2019" name="Nat. Plants">
        <title>Stout camphor tree genome fills gaps in understanding of flowering plant genome evolution.</title>
        <authorList>
            <person name="Chaw S.M."/>
            <person name="Liu Y.C."/>
            <person name="Wu Y.W."/>
            <person name="Wang H.Y."/>
            <person name="Lin C.I."/>
            <person name="Wu C.S."/>
            <person name="Ke H.M."/>
            <person name="Chang L.Y."/>
            <person name="Hsu C.Y."/>
            <person name="Yang H.T."/>
            <person name="Sudianto E."/>
            <person name="Hsu M.H."/>
            <person name="Wu K.P."/>
            <person name="Wang L.N."/>
            <person name="Leebens-Mack J.H."/>
            <person name="Tsai I.J."/>
        </authorList>
    </citation>
    <scope>NUCLEOTIDE SEQUENCE [LARGE SCALE GENOMIC DNA]</scope>
    <source>
        <strain evidence="5">cv. Chaw 1501</strain>
        <tissue evidence="4">Young leaves</tissue>
    </source>
</reference>
<dbReference type="SUPFAM" id="SSF48452">
    <property type="entry name" value="TPR-like"/>
    <property type="match status" value="1"/>
</dbReference>
<feature type="repeat" description="PPR" evidence="3">
    <location>
        <begin position="336"/>
        <end position="371"/>
    </location>
</feature>
<dbReference type="PANTHER" id="PTHR47447:SF28">
    <property type="entry name" value="PENTACOTRIPEPTIDE-REPEAT REGION OF PRORP DOMAIN-CONTAINING PROTEIN"/>
    <property type="match status" value="1"/>
</dbReference>
<evidence type="ECO:0000313" key="4">
    <source>
        <dbReference type="EMBL" id="RWR96915.1"/>
    </source>
</evidence>
<feature type="repeat" description="PPR" evidence="3">
    <location>
        <begin position="128"/>
        <end position="162"/>
    </location>
</feature>
<dbReference type="PROSITE" id="PS51375">
    <property type="entry name" value="PPR"/>
    <property type="match status" value="7"/>
</dbReference>
<feature type="repeat" description="PPR" evidence="3">
    <location>
        <begin position="231"/>
        <end position="265"/>
    </location>
</feature>
<dbReference type="EMBL" id="QPKB01000012">
    <property type="protein sequence ID" value="RWR96915.1"/>
    <property type="molecule type" value="Genomic_DNA"/>
</dbReference>
<sequence>MLVIRRKRVISNHHILFPSVSLALYRAISVVATRHQGCQEWQNSIGDSYIGVEEKEDAIKVASFISKVRIEVTDEKGVLQSLQHNQVCCRIQPSHHLVDKLLQRFGDDWKSALGFFRWAASQSGYTHTTAAYDRLVDILGKMKQFEEMYALVEEMRGAGLVTLNTVAKIMRRLAGAGRWKDVVKTFDDLGDFGLDKHVDSMNLLLDTLCKEKRVELAREVFLELKANIPPNAHTFNIFVHGWCKAGRIDEANWTILEMKGYGIRPCVITYSTILQAYCNQFNFRKVNELLDEMKAQGCPPNVVTYTTVMHSLAKSQQFEEALQIFERMKTSGCKLDVLMYNSLIHILGKANQLSKAIHVFELEMRLDGIIPNVSTYNTMISVLCHYSQEQSALNVLREMENSASCKPDLLTYNPLLKLYFKLGKTDDNLRKLLHDMVHNHHLSLSLETYTLLIHGLCRAGKCEWAYNLFEEMMSLDITPRYRTCRILLDELEDKNMYDSVERIKTYVKQLKGSY</sequence>
<keyword evidence="5" id="KW-1185">Reference proteome</keyword>
<dbReference type="Gene3D" id="1.25.40.10">
    <property type="entry name" value="Tetratricopeptide repeat domain"/>
    <property type="match status" value="4"/>
</dbReference>
<dbReference type="Pfam" id="PF13041">
    <property type="entry name" value="PPR_2"/>
    <property type="match status" value="3"/>
</dbReference>
<feature type="repeat" description="PPR" evidence="3">
    <location>
        <begin position="266"/>
        <end position="300"/>
    </location>
</feature>
<evidence type="ECO:0000313" key="5">
    <source>
        <dbReference type="Proteomes" id="UP000283530"/>
    </source>
</evidence>
<name>A0A3S3NKG6_9MAGN</name>